<comment type="subunit">
    <text evidence="4">Heterodimer of a large and a small subunit.</text>
</comment>
<dbReference type="PANTHER" id="PTHR42958:SF3">
    <property type="entry name" value="HYDROGENASE-1 LARGE CHAIN"/>
    <property type="match status" value="1"/>
</dbReference>
<feature type="binding site" evidence="11">
    <location>
        <position position="76"/>
    </location>
    <ligand>
        <name>Ni(2+)</name>
        <dbReference type="ChEBI" id="CHEBI:49786"/>
    </ligand>
</feature>
<dbReference type="PANTHER" id="PTHR42958">
    <property type="entry name" value="HYDROGENASE-2 LARGE CHAIN"/>
    <property type="match status" value="1"/>
</dbReference>
<keyword evidence="11" id="KW-0460">Magnesium</keyword>
<proteinExistence type="inferred from homology"/>
<dbReference type="GO" id="GO:0016151">
    <property type="term" value="F:nickel cation binding"/>
    <property type="evidence" value="ECO:0007669"/>
    <property type="project" value="InterPro"/>
</dbReference>
<reference evidence="12 13" key="1">
    <citation type="submission" date="2013-10" db="EMBL/GenBank/DDBJ databases">
        <title>Antibiotic resistance diversity of beta-lactamase producers in the General Hospital Vienna.</title>
        <authorList>
            <person name="Barisic I."/>
            <person name="Mitteregger D."/>
            <person name="Hirschl A.M."/>
            <person name="Noehammer C."/>
            <person name="Wiesinger-Mayr H."/>
        </authorList>
    </citation>
    <scope>NUCLEOTIDE SEQUENCE [LARGE SCALE GENOMIC DNA]</scope>
    <source>
        <strain evidence="12 13">ISC11</strain>
    </source>
</reference>
<comment type="similarity">
    <text evidence="3">Belongs to the [NiFe]/[NiFeSe] hydrogenase large subunit family.</text>
</comment>
<dbReference type="InterPro" id="IPR029014">
    <property type="entry name" value="NiFe-Hase_large"/>
</dbReference>
<keyword evidence="8 12" id="KW-0560">Oxidoreductase</keyword>
<comment type="catalytic activity">
    <reaction evidence="10">
        <text>H2 + A = AH2</text>
        <dbReference type="Rhea" id="RHEA:12116"/>
        <dbReference type="ChEBI" id="CHEBI:13193"/>
        <dbReference type="ChEBI" id="CHEBI:17499"/>
        <dbReference type="ChEBI" id="CHEBI:18276"/>
        <dbReference type="EC" id="1.12.99.6"/>
    </reaction>
</comment>
<keyword evidence="6 11" id="KW-0533">Nickel</keyword>
<comment type="caution">
    <text evidence="12">The sequence shown here is derived from an EMBL/GenBank/DDBJ whole genome shotgun (WGS) entry which is preliminary data.</text>
</comment>
<dbReference type="FunFam" id="1.10.645.10:FF:000002">
    <property type="entry name" value="Hydrogenase 2 large subunit"/>
    <property type="match status" value="1"/>
</dbReference>
<evidence type="ECO:0000256" key="3">
    <source>
        <dbReference type="ARBA" id="ARBA00009292"/>
    </source>
</evidence>
<comment type="subcellular location">
    <subcellularLocation>
        <location evidence="2">Cell membrane</location>
        <topology evidence="2">Peripheral membrane protein</topology>
    </subcellularLocation>
</comment>
<comment type="cofactor">
    <cofactor evidence="11">
        <name>Fe cation</name>
        <dbReference type="ChEBI" id="CHEBI:24875"/>
    </cofactor>
</comment>
<feature type="binding site" evidence="11">
    <location>
        <position position="79"/>
    </location>
    <ligand>
        <name>Fe cation</name>
        <dbReference type="ChEBI" id="CHEBI:24875"/>
    </ligand>
</feature>
<dbReference type="InterPro" id="IPR001501">
    <property type="entry name" value="Ni-dep_hyd_lsu"/>
</dbReference>
<evidence type="ECO:0000313" key="13">
    <source>
        <dbReference type="Proteomes" id="UP000019194"/>
    </source>
</evidence>
<evidence type="ECO:0000256" key="8">
    <source>
        <dbReference type="ARBA" id="ARBA00023002"/>
    </source>
</evidence>
<dbReference type="SUPFAM" id="SSF56762">
    <property type="entry name" value="HydB/Nqo4-like"/>
    <property type="match status" value="1"/>
</dbReference>
<dbReference type="GO" id="GO:0008901">
    <property type="term" value="F:ferredoxin hydrogenase activity"/>
    <property type="evidence" value="ECO:0007669"/>
    <property type="project" value="InterPro"/>
</dbReference>
<evidence type="ECO:0000256" key="10">
    <source>
        <dbReference type="ARBA" id="ARBA00048757"/>
    </source>
</evidence>
<keyword evidence="7 11" id="KW-0479">Metal-binding</keyword>
<sequence length="370" mass="40621">MSNSYQTQGYTLNNAGRRLVVDPITRIEGHMRCEVNIDEQNIITNAVSCGTMFRGLEIILQGRDPRDAWAFVERICGVCTGVHALASVYAIEDAIGIKVPDNANIIRNIMLATLWCHDHLVHFYQLAGMDWIDVLNALKADPRATSQLAQSLSAWPKSSPGYFFDVQNRLKKFVDGGQLGIFRNGYWGHPQYKLSPEANLMGFAHYLEALDFQREIIKIHTVFGGKNPHPNWIVGGMPCAINIDQRGAVGAVDMERLNLVQSIITRTADFINNVMVPDALAIGQFNKSWSQIGTGLSDKCVLSYGAFPDIANDFSAKSLLMPGGAVINGDFKKRAASGSGRSAANSGVCRSCLVPLSGRSIRSSPVRRDY</sequence>
<organism evidence="12 13">
    <name type="scientific">Citrobacter freundii</name>
    <dbReference type="NCBI Taxonomy" id="546"/>
    <lineage>
        <taxon>Bacteria</taxon>
        <taxon>Pseudomonadati</taxon>
        <taxon>Pseudomonadota</taxon>
        <taxon>Gammaproteobacteria</taxon>
        <taxon>Enterobacterales</taxon>
        <taxon>Enterobacteriaceae</taxon>
        <taxon>Citrobacter</taxon>
        <taxon>Citrobacter freundii complex</taxon>
    </lineage>
</organism>
<accession>A0A7G2IV83</accession>
<dbReference type="Proteomes" id="UP000019194">
    <property type="component" value="Unassembled WGS sequence"/>
</dbReference>
<protein>
    <recommendedName>
        <fullName evidence="5">hydrogenase (acceptor)</fullName>
        <ecNumber evidence="5">1.12.99.6</ecNumber>
    </recommendedName>
    <alternativeName>
        <fullName evidence="9">NiFe hydrogenase</fullName>
    </alternativeName>
</protein>
<name>A0A7G2IV83_CITFR</name>
<evidence type="ECO:0000256" key="5">
    <source>
        <dbReference type="ARBA" id="ARBA00012082"/>
    </source>
</evidence>
<evidence type="ECO:0000256" key="4">
    <source>
        <dbReference type="ARBA" id="ARBA00011771"/>
    </source>
</evidence>
<evidence type="ECO:0000256" key="9">
    <source>
        <dbReference type="ARBA" id="ARBA00031163"/>
    </source>
</evidence>
<dbReference type="GO" id="GO:0033748">
    <property type="term" value="F:hydrogenase (acceptor) activity"/>
    <property type="evidence" value="ECO:0007669"/>
    <property type="project" value="UniProtKB-EC"/>
</dbReference>
<comment type="cofactor">
    <cofactor evidence="1 11">
        <name>Ni(2+)</name>
        <dbReference type="ChEBI" id="CHEBI:49786"/>
    </cofactor>
</comment>
<dbReference type="Gene3D" id="1.10.645.10">
    <property type="entry name" value="Cytochrome-c3 Hydrogenase, chain B"/>
    <property type="match status" value="1"/>
</dbReference>
<feature type="binding site" evidence="11">
    <location>
        <position position="57"/>
    </location>
    <ligand>
        <name>Mg(2+)</name>
        <dbReference type="ChEBI" id="CHEBI:18420"/>
    </ligand>
</feature>
<keyword evidence="11" id="KW-0408">Iron</keyword>
<evidence type="ECO:0000256" key="1">
    <source>
        <dbReference type="ARBA" id="ARBA00001967"/>
    </source>
</evidence>
<dbReference type="Pfam" id="PF00374">
    <property type="entry name" value="NiFeSe_Hases"/>
    <property type="match status" value="1"/>
</dbReference>
<evidence type="ECO:0000256" key="6">
    <source>
        <dbReference type="ARBA" id="ARBA00022596"/>
    </source>
</evidence>
<evidence type="ECO:0000256" key="7">
    <source>
        <dbReference type="ARBA" id="ARBA00022723"/>
    </source>
</evidence>
<evidence type="ECO:0000256" key="2">
    <source>
        <dbReference type="ARBA" id="ARBA00004202"/>
    </source>
</evidence>
<dbReference type="AlphaFoldDB" id="A0A7G2IV83"/>
<dbReference type="InterPro" id="IPR050867">
    <property type="entry name" value="NiFe/NiFeSe_hydrgnase_LSU"/>
</dbReference>
<evidence type="ECO:0000313" key="12">
    <source>
        <dbReference type="EMBL" id="CDL40845.1"/>
    </source>
</evidence>
<dbReference type="EMBL" id="CBWP010000075">
    <property type="protein sequence ID" value="CDL40845.1"/>
    <property type="molecule type" value="Genomic_DNA"/>
</dbReference>
<dbReference type="EC" id="1.12.99.6" evidence="5"/>
<feature type="binding site" evidence="11">
    <location>
        <position position="79"/>
    </location>
    <ligand>
        <name>Ni(2+)</name>
        <dbReference type="ChEBI" id="CHEBI:49786"/>
    </ligand>
</feature>
<dbReference type="InterPro" id="IPR018194">
    <property type="entry name" value="Ni-dep_hyd_lsu_Ni_BS"/>
</dbReference>
<dbReference type="GO" id="GO:0005886">
    <property type="term" value="C:plasma membrane"/>
    <property type="evidence" value="ECO:0007669"/>
    <property type="project" value="UniProtKB-SubCell"/>
</dbReference>
<dbReference type="PROSITE" id="PS00507">
    <property type="entry name" value="NI_HGENASE_L_1"/>
    <property type="match status" value="1"/>
</dbReference>
<evidence type="ECO:0000256" key="11">
    <source>
        <dbReference type="PIRSR" id="PIRSR601501-1"/>
    </source>
</evidence>